<evidence type="ECO:0000313" key="3">
    <source>
        <dbReference type="Proteomes" id="UP001160390"/>
    </source>
</evidence>
<evidence type="ECO:0000313" key="2">
    <source>
        <dbReference type="EMBL" id="CAI6092359.1"/>
    </source>
</evidence>
<organism evidence="2 3">
    <name type="scientific">Clonostachys chloroleuca</name>
    <dbReference type="NCBI Taxonomy" id="1926264"/>
    <lineage>
        <taxon>Eukaryota</taxon>
        <taxon>Fungi</taxon>
        <taxon>Dikarya</taxon>
        <taxon>Ascomycota</taxon>
        <taxon>Pezizomycotina</taxon>
        <taxon>Sordariomycetes</taxon>
        <taxon>Hypocreomycetidae</taxon>
        <taxon>Hypocreales</taxon>
        <taxon>Bionectriaceae</taxon>
        <taxon>Clonostachys</taxon>
    </lineage>
</organism>
<dbReference type="AlphaFoldDB" id="A0AA35M967"/>
<sequence length="144" mass="16204">MAKVKEPSSDKSKQPTRVPHRAIPTISRRGVHDWDVTTEGSQDRVEIAGIPDTFWDGISPCKPNAISSGWGDPASYQGHQNWTTTRETPLSSRRMAEDGNQQGRKTSSPEQHIQRVCDRWYRSVDWNTRTAPTLAVSDANIVEF</sequence>
<feature type="region of interest" description="Disordered" evidence="1">
    <location>
        <begin position="1"/>
        <end position="45"/>
    </location>
</feature>
<feature type="compositionally biased region" description="Polar residues" evidence="1">
    <location>
        <begin position="99"/>
        <end position="111"/>
    </location>
</feature>
<feature type="compositionally biased region" description="Polar residues" evidence="1">
    <location>
        <begin position="77"/>
        <end position="91"/>
    </location>
</feature>
<reference evidence="2" key="1">
    <citation type="submission" date="2023-01" db="EMBL/GenBank/DDBJ databases">
        <authorList>
            <person name="Piombo E."/>
        </authorList>
    </citation>
    <scope>NUCLEOTIDE SEQUENCE</scope>
</reference>
<name>A0AA35M967_9HYPO</name>
<protein>
    <submittedName>
        <fullName evidence="2">Uncharacterized protein</fullName>
    </submittedName>
</protein>
<keyword evidence="3" id="KW-1185">Reference proteome</keyword>
<evidence type="ECO:0000256" key="1">
    <source>
        <dbReference type="SAM" id="MobiDB-lite"/>
    </source>
</evidence>
<comment type="caution">
    <text evidence="2">The sequence shown here is derived from an EMBL/GenBank/DDBJ whole genome shotgun (WGS) entry which is preliminary data.</text>
</comment>
<feature type="compositionally biased region" description="Basic and acidic residues" evidence="1">
    <location>
        <begin position="30"/>
        <end position="45"/>
    </location>
</feature>
<proteinExistence type="predicted"/>
<feature type="compositionally biased region" description="Basic and acidic residues" evidence="1">
    <location>
        <begin position="1"/>
        <end position="13"/>
    </location>
</feature>
<dbReference type="EMBL" id="CABFNP030001202">
    <property type="protein sequence ID" value="CAI6092359.1"/>
    <property type="molecule type" value="Genomic_DNA"/>
</dbReference>
<accession>A0AA35M967</accession>
<dbReference type="Proteomes" id="UP001160390">
    <property type="component" value="Unassembled WGS sequence"/>
</dbReference>
<gene>
    <name evidence="2" type="ORF">CCHLO57077_00017624</name>
</gene>
<feature type="region of interest" description="Disordered" evidence="1">
    <location>
        <begin position="69"/>
        <end position="112"/>
    </location>
</feature>